<gene>
    <name evidence="7" type="ORF">E6Q51_02585</name>
</gene>
<evidence type="ECO:0000256" key="1">
    <source>
        <dbReference type="ARBA" id="ARBA00004651"/>
    </source>
</evidence>
<sequence>IGNSAFSSAYGAAGSILVLLIWVYYSAQIFLMGAELTRAYSQVLGTGKR</sequence>
<evidence type="ECO:0000313" key="8">
    <source>
        <dbReference type="Proteomes" id="UP000321374"/>
    </source>
</evidence>
<keyword evidence="5 6" id="KW-0472">Membrane</keyword>
<evidence type="ECO:0000256" key="3">
    <source>
        <dbReference type="ARBA" id="ARBA00022692"/>
    </source>
</evidence>
<keyword evidence="4 6" id="KW-1133">Transmembrane helix</keyword>
<evidence type="ECO:0000256" key="2">
    <source>
        <dbReference type="ARBA" id="ARBA00022475"/>
    </source>
</evidence>
<dbReference type="AlphaFoldDB" id="A0A5C7WM19"/>
<keyword evidence="2" id="KW-1003">Cell membrane</keyword>
<keyword evidence="3 6" id="KW-0812">Transmembrane</keyword>
<reference evidence="7 8" key="1">
    <citation type="submission" date="2018-09" db="EMBL/GenBank/DDBJ databases">
        <title>Metagenome Assembled Genomes from an Advanced Water Purification Facility.</title>
        <authorList>
            <person name="Stamps B.W."/>
            <person name="Spear J.R."/>
        </authorList>
    </citation>
    <scope>NUCLEOTIDE SEQUENCE [LARGE SCALE GENOMIC DNA]</scope>
    <source>
        <strain evidence="7">Bin_42_2</strain>
    </source>
</reference>
<name>A0A5C7WM19_METME</name>
<feature type="transmembrane region" description="Helical" evidence="6">
    <location>
        <begin position="6"/>
        <end position="25"/>
    </location>
</feature>
<dbReference type="STRING" id="1122236.GCA_000378225_00032"/>
<evidence type="ECO:0000256" key="5">
    <source>
        <dbReference type="ARBA" id="ARBA00023136"/>
    </source>
</evidence>
<dbReference type="Proteomes" id="UP000321374">
    <property type="component" value="Unassembled WGS sequence"/>
</dbReference>
<feature type="non-terminal residue" evidence="7">
    <location>
        <position position="1"/>
    </location>
</feature>
<evidence type="ECO:0000313" key="7">
    <source>
        <dbReference type="EMBL" id="TXI37764.1"/>
    </source>
</evidence>
<dbReference type="InterPro" id="IPR017039">
    <property type="entry name" value="Virul_fac_BrkB"/>
</dbReference>
<dbReference type="GO" id="GO:0005886">
    <property type="term" value="C:plasma membrane"/>
    <property type="evidence" value="ECO:0007669"/>
    <property type="project" value="UniProtKB-SubCell"/>
</dbReference>
<organism evidence="7 8">
    <name type="scientific">Methylophilus methylotrophus</name>
    <name type="common">Bacterium W3A1</name>
    <dbReference type="NCBI Taxonomy" id="17"/>
    <lineage>
        <taxon>Bacteria</taxon>
        <taxon>Pseudomonadati</taxon>
        <taxon>Pseudomonadota</taxon>
        <taxon>Betaproteobacteria</taxon>
        <taxon>Nitrosomonadales</taxon>
        <taxon>Methylophilaceae</taxon>
        <taxon>Methylophilus</taxon>
    </lineage>
</organism>
<dbReference type="Pfam" id="PF03631">
    <property type="entry name" value="Virul_fac_BrkB"/>
    <property type="match status" value="1"/>
</dbReference>
<dbReference type="EMBL" id="SSGG01000044">
    <property type="protein sequence ID" value="TXI37764.1"/>
    <property type="molecule type" value="Genomic_DNA"/>
</dbReference>
<proteinExistence type="predicted"/>
<evidence type="ECO:0008006" key="9">
    <source>
        <dbReference type="Google" id="ProtNLM"/>
    </source>
</evidence>
<accession>A0A5C7WM19</accession>
<evidence type="ECO:0000256" key="4">
    <source>
        <dbReference type="ARBA" id="ARBA00022989"/>
    </source>
</evidence>
<evidence type="ECO:0000256" key="6">
    <source>
        <dbReference type="SAM" id="Phobius"/>
    </source>
</evidence>
<comment type="caution">
    <text evidence="7">The sequence shown here is derived from an EMBL/GenBank/DDBJ whole genome shotgun (WGS) entry which is preliminary data.</text>
</comment>
<protein>
    <recommendedName>
        <fullName evidence="9">YihY/virulence factor BrkB family protein</fullName>
    </recommendedName>
</protein>
<comment type="subcellular location">
    <subcellularLocation>
        <location evidence="1">Cell membrane</location>
        <topology evidence="1">Multi-pass membrane protein</topology>
    </subcellularLocation>
</comment>